<comment type="subcellular location">
    <subcellularLocation>
        <location evidence="1">Secreted</location>
    </subcellularLocation>
</comment>
<dbReference type="AlphaFoldDB" id="A0A433TQW0"/>
<evidence type="ECO:0000256" key="5">
    <source>
        <dbReference type="ARBA" id="ARBA00023320"/>
    </source>
</evidence>
<dbReference type="EMBL" id="RQTK01000221">
    <property type="protein sequence ID" value="RUS84013.1"/>
    <property type="molecule type" value="Genomic_DNA"/>
</dbReference>
<evidence type="ECO:0000256" key="6">
    <source>
        <dbReference type="SAM" id="MobiDB-lite"/>
    </source>
</evidence>
<evidence type="ECO:0000256" key="4">
    <source>
        <dbReference type="ARBA" id="ARBA00022815"/>
    </source>
</evidence>
<protein>
    <recommendedName>
        <fullName evidence="9">FMRFamide neuropeptide</fullName>
    </recommendedName>
</protein>
<feature type="compositionally biased region" description="Basic and acidic residues" evidence="6">
    <location>
        <begin position="8"/>
        <end position="18"/>
    </location>
</feature>
<evidence type="ECO:0008006" key="9">
    <source>
        <dbReference type="Google" id="ProtNLM"/>
    </source>
</evidence>
<dbReference type="GO" id="GO:0007218">
    <property type="term" value="P:neuropeptide signaling pathway"/>
    <property type="evidence" value="ECO:0007669"/>
    <property type="project" value="UniProtKB-KW"/>
</dbReference>
<dbReference type="GO" id="GO:0005576">
    <property type="term" value="C:extracellular region"/>
    <property type="evidence" value="ECO:0007669"/>
    <property type="project" value="UniProtKB-SubCell"/>
</dbReference>
<evidence type="ECO:0000256" key="2">
    <source>
        <dbReference type="ARBA" id="ARBA00006356"/>
    </source>
</evidence>
<proteinExistence type="inferred from homology"/>
<comment type="similarity">
    <text evidence="2">Belongs to the FARP (FMRFamide related peptide) family.</text>
</comment>
<evidence type="ECO:0000256" key="3">
    <source>
        <dbReference type="ARBA" id="ARBA00022525"/>
    </source>
</evidence>
<feature type="region of interest" description="Disordered" evidence="6">
    <location>
        <begin position="138"/>
        <end position="175"/>
    </location>
</feature>
<dbReference type="InterPro" id="IPR002544">
    <property type="entry name" value="FMRFamid-related_peptide-like"/>
</dbReference>
<dbReference type="Proteomes" id="UP000271974">
    <property type="component" value="Unassembled WGS sequence"/>
</dbReference>
<name>A0A433TQW0_ELYCH</name>
<keyword evidence="8" id="KW-1185">Reference proteome</keyword>
<dbReference type="STRING" id="188477.A0A433TQW0"/>
<gene>
    <name evidence="7" type="ORF">EGW08_008235</name>
</gene>
<keyword evidence="4" id="KW-0027">Amidation</keyword>
<dbReference type="OrthoDB" id="5813613at2759"/>
<evidence type="ECO:0000256" key="1">
    <source>
        <dbReference type="ARBA" id="ARBA00004613"/>
    </source>
</evidence>
<evidence type="ECO:0000313" key="8">
    <source>
        <dbReference type="Proteomes" id="UP000271974"/>
    </source>
</evidence>
<dbReference type="Pfam" id="PF01581">
    <property type="entry name" value="FARP"/>
    <property type="match status" value="6"/>
</dbReference>
<comment type="caution">
    <text evidence="7">The sequence shown here is derived from an EMBL/GenBank/DDBJ whole genome shotgun (WGS) entry which is preliminary data.</text>
</comment>
<keyword evidence="5" id="KW-0527">Neuropeptide</keyword>
<organism evidence="7 8">
    <name type="scientific">Elysia chlorotica</name>
    <name type="common">Eastern emerald elysia</name>
    <name type="synonym">Sea slug</name>
    <dbReference type="NCBI Taxonomy" id="188477"/>
    <lineage>
        <taxon>Eukaryota</taxon>
        <taxon>Metazoa</taxon>
        <taxon>Spiralia</taxon>
        <taxon>Lophotrochozoa</taxon>
        <taxon>Mollusca</taxon>
        <taxon>Gastropoda</taxon>
        <taxon>Heterobranchia</taxon>
        <taxon>Euthyneura</taxon>
        <taxon>Panpulmonata</taxon>
        <taxon>Sacoglossa</taxon>
        <taxon>Placobranchoidea</taxon>
        <taxon>Plakobranchidae</taxon>
        <taxon>Elysia</taxon>
    </lineage>
</organism>
<keyword evidence="3" id="KW-0964">Secreted</keyword>
<feature type="region of interest" description="Disordered" evidence="6">
    <location>
        <begin position="1"/>
        <end position="91"/>
    </location>
</feature>
<evidence type="ECO:0000313" key="7">
    <source>
        <dbReference type="EMBL" id="RUS84013.1"/>
    </source>
</evidence>
<accession>A0A433TQW0</accession>
<sequence length="265" mass="30970">MEAASDNSEYREKREATRSKRAINFGRISAVSPDDDDDLEERPFYPFERSATDDDDDLEERPFYPFERSATDDDDDLEERPFYPFGGSAADDDHNFNKRKFIRFGRSYSDPSMNKRFLRFGRSTPDKLASQVALQRMLAASDGEEPGSRKRRSLDTLMSEHASSEMAKRSAGGQADSNLENFGKRFMRFGRVPRFPADFANMSFHPYSKRTLTGPEFSDKRFMRFGRGRFWKGDKRFIRFGKRFDELMDKRFMRFGRSIRKAADE</sequence>
<reference evidence="7 8" key="1">
    <citation type="submission" date="2019-01" db="EMBL/GenBank/DDBJ databases">
        <title>A draft genome assembly of the solar-powered sea slug Elysia chlorotica.</title>
        <authorList>
            <person name="Cai H."/>
            <person name="Li Q."/>
            <person name="Fang X."/>
            <person name="Li J."/>
            <person name="Curtis N.E."/>
            <person name="Altenburger A."/>
            <person name="Shibata T."/>
            <person name="Feng M."/>
            <person name="Maeda T."/>
            <person name="Schwartz J.A."/>
            <person name="Shigenobu S."/>
            <person name="Lundholm N."/>
            <person name="Nishiyama T."/>
            <person name="Yang H."/>
            <person name="Hasebe M."/>
            <person name="Li S."/>
            <person name="Pierce S.K."/>
            <person name="Wang J."/>
        </authorList>
    </citation>
    <scope>NUCLEOTIDE SEQUENCE [LARGE SCALE GENOMIC DNA]</scope>
    <source>
        <strain evidence="7">EC2010</strain>
        <tissue evidence="7">Whole organism of an adult</tissue>
    </source>
</reference>